<comment type="caution">
    <text evidence="2">The sequence shown here is derived from an EMBL/GenBank/DDBJ whole genome shotgun (WGS) entry which is preliminary data.</text>
</comment>
<keyword evidence="3" id="KW-1185">Reference proteome</keyword>
<dbReference type="InterPro" id="IPR002711">
    <property type="entry name" value="HNH"/>
</dbReference>
<feature type="domain" description="HNH nuclease" evidence="1">
    <location>
        <begin position="24"/>
        <end position="73"/>
    </location>
</feature>
<dbReference type="EMBL" id="JBHZOL010000070">
    <property type="protein sequence ID" value="MFE4106678.1"/>
    <property type="molecule type" value="Genomic_DNA"/>
</dbReference>
<keyword evidence="2" id="KW-0378">Hydrolase</keyword>
<keyword evidence="2" id="KW-0255">Endonuclease</keyword>
<dbReference type="CDD" id="cd00085">
    <property type="entry name" value="HNHc"/>
    <property type="match status" value="1"/>
</dbReference>
<dbReference type="GO" id="GO:0004519">
    <property type="term" value="F:endonuclease activity"/>
    <property type="evidence" value="ECO:0007669"/>
    <property type="project" value="UniProtKB-KW"/>
</dbReference>
<name>A0ABW6IES5_9CYAN</name>
<gene>
    <name evidence="2" type="ORF">ACFVKH_10350</name>
</gene>
<evidence type="ECO:0000313" key="3">
    <source>
        <dbReference type="Proteomes" id="UP001600165"/>
    </source>
</evidence>
<dbReference type="Pfam" id="PF01844">
    <property type="entry name" value="HNH"/>
    <property type="match status" value="1"/>
</dbReference>
<dbReference type="SMART" id="SM00507">
    <property type="entry name" value="HNHc"/>
    <property type="match status" value="1"/>
</dbReference>
<proteinExistence type="predicted"/>
<dbReference type="RefSeq" id="WP_377964671.1">
    <property type="nucleotide sequence ID" value="NZ_JBHZOL010000070.1"/>
</dbReference>
<dbReference type="Proteomes" id="UP001600165">
    <property type="component" value="Unassembled WGS sequence"/>
</dbReference>
<accession>A0ABW6IES5</accession>
<evidence type="ECO:0000259" key="1">
    <source>
        <dbReference type="SMART" id="SM00507"/>
    </source>
</evidence>
<keyword evidence="2" id="KW-0540">Nuclease</keyword>
<dbReference type="InterPro" id="IPR003615">
    <property type="entry name" value="HNH_nuc"/>
</dbReference>
<reference evidence="2 3" key="1">
    <citation type="submission" date="2024-10" db="EMBL/GenBank/DDBJ databases">
        <authorList>
            <person name="Ratan Roy A."/>
            <person name="Morales Sandoval P.H."/>
            <person name="De Los Santos Villalobos S."/>
            <person name="Chakraborty S."/>
            <person name="Mukherjee J."/>
        </authorList>
    </citation>
    <scope>NUCLEOTIDE SEQUENCE [LARGE SCALE GENOMIC DNA]</scope>
    <source>
        <strain evidence="2 3">S1</strain>
    </source>
</reference>
<evidence type="ECO:0000313" key="2">
    <source>
        <dbReference type="EMBL" id="MFE4106678.1"/>
    </source>
</evidence>
<organism evidence="2 3">
    <name type="scientific">Almyronema epifaneia S1</name>
    <dbReference type="NCBI Taxonomy" id="2991925"/>
    <lineage>
        <taxon>Bacteria</taxon>
        <taxon>Bacillati</taxon>
        <taxon>Cyanobacteriota</taxon>
        <taxon>Cyanophyceae</taxon>
        <taxon>Nodosilineales</taxon>
        <taxon>Nodosilineaceae</taxon>
        <taxon>Almyronema</taxon>
        <taxon>Almyronema epifaneia</taxon>
    </lineage>
</organism>
<dbReference type="Gene3D" id="1.10.30.50">
    <property type="match status" value="1"/>
</dbReference>
<sequence length="202" mass="23526">MRKPIGTSHQHIVDYWVSRQDECGLAVDWAEAHERCWRCGYKSSLERCHIIPHSLGGSEEPENLVLLCRRCHREAPNVADSRFMWIWLRATCVPFYDTYWSIRGAFEFEQMFGRRPFTGIGLDETQLQLAKEFLQEEMHNATIHFGEGRMNPSTIACVLARVEERLTGQLPKLPDVEWGYDYALKAMGWRTYSLEEPNNDAI</sequence>
<protein>
    <submittedName>
        <fullName evidence="2">HNH endonuclease</fullName>
    </submittedName>
</protein>